<dbReference type="AlphaFoldDB" id="A0A3M8SVX3"/>
<accession>A0A3M8SVX3</accession>
<organism evidence="3 4">
    <name type="scientific">Montanilutibacter psychrotolerans</name>
    <dbReference type="NCBI Taxonomy" id="1327343"/>
    <lineage>
        <taxon>Bacteria</taxon>
        <taxon>Pseudomonadati</taxon>
        <taxon>Pseudomonadota</taxon>
        <taxon>Gammaproteobacteria</taxon>
        <taxon>Lysobacterales</taxon>
        <taxon>Lysobacteraceae</taxon>
        <taxon>Montanilutibacter</taxon>
    </lineage>
</organism>
<evidence type="ECO:0000313" key="4">
    <source>
        <dbReference type="Proteomes" id="UP000267049"/>
    </source>
</evidence>
<feature type="compositionally biased region" description="Gly residues" evidence="1">
    <location>
        <begin position="548"/>
        <end position="558"/>
    </location>
</feature>
<dbReference type="OrthoDB" id="28777at2"/>
<dbReference type="EMBL" id="RIBS01000002">
    <property type="protein sequence ID" value="RNF85487.1"/>
    <property type="molecule type" value="Genomic_DNA"/>
</dbReference>
<feature type="region of interest" description="Disordered" evidence="1">
    <location>
        <begin position="548"/>
        <end position="571"/>
    </location>
</feature>
<reference evidence="3 4" key="1">
    <citation type="submission" date="2018-11" db="EMBL/GenBank/DDBJ databases">
        <title>Lysobacter cryohumiis sp. nov., isolated from soil in the Tianshan Mountains, Xinjiang, China.</title>
        <authorList>
            <person name="Luo Y."/>
            <person name="Sheng H."/>
        </authorList>
    </citation>
    <scope>NUCLEOTIDE SEQUENCE [LARGE SCALE GENOMIC DNA]</scope>
    <source>
        <strain evidence="3 4">ZS60</strain>
    </source>
</reference>
<sequence length="946" mass="93319">MAFAGIAAVLVTGYAVAVPAANTRIGNQASASYIDPNGQSQIATSNLVETIVQQVGAFTLTPDNTKSAAAGNVVYMAHTLTNTGNGTDSFDLSVAEPADGIEFSRIEVFADANGDGLPDSTTPLCSSAGAPLCTAGFTTSVGGNGGDFKFVVAYTVPGTATLATWPTNVATVTADVNAGSPVLATYPTATATNDDTVNLTDQAAFSVTKSLQQPAVAAAGGGAWPTALTSGRASPAAGCSTTWGSGLTPGCTYTVYTLRYSNTGGAAGDLSVADTLQTGFTYVAGSAVWSSAPGTGLGDAVGSADDPAGITYESAAGTLRATIAGVAPNVSGTLSFVVLVNSTALVDDSNTNNAADYSPESCSDPLVCANATTNIATFDVLATYGVVAVDTSGVVAVDDVEDNPSMASPNLVVEPTVVAGGSVAFTTYVANTGNASDTFNITLGSSNFPVGTTFSLFKADGVTPVLDTNGDGISDTGPLAAGVEGIVVVRANVPASATVGSGPYSAMMTADSVGDTSTAVTGDDSVWVQVTQVVGSLVDLTNTAAGTGSGTVGGGDLGPGPSPMATTTNTTPAGTGTTFTLFIANNDSVANTYSLAASQSPAFPGSLPSGWTVTFHAAGGVCGNPTIVSIAVAAGAQAQVAACVTPPATATIATQNIYFQARALAAASNGGFPVDTKLDAVNVTVPDVWAWMLVPDNTGQVAPGGSIVYAHTLSNTGNQQCGTTTLTTMLSAADTAAGWTAVTYVDVNGDGQIDAGDTLITAPLPTLAGGAQTKILIKVFAPGGATVGSISTITVTATDADTDGDGNVCPVVSATDTTTVITGQVRLLKTQALDTNCDGTEEPVSSAPMGAQPGHCIVYKVIATNEGAAPVANVSINDAVPVYTNYAGATQPAAQCGSTGLTPALSNPDYATSGLPVAAVSCGSASSTLSPGGTVTLRFSVQVDSL</sequence>
<proteinExistence type="predicted"/>
<protein>
    <submittedName>
        <fullName evidence="3">DUF11 domain-containing protein</fullName>
    </submittedName>
</protein>
<keyword evidence="4" id="KW-1185">Reference proteome</keyword>
<evidence type="ECO:0000256" key="2">
    <source>
        <dbReference type="SAM" id="SignalP"/>
    </source>
</evidence>
<gene>
    <name evidence="3" type="ORF">EER27_05550</name>
</gene>
<keyword evidence="2" id="KW-0732">Signal</keyword>
<comment type="caution">
    <text evidence="3">The sequence shown here is derived from an EMBL/GenBank/DDBJ whole genome shotgun (WGS) entry which is preliminary data.</text>
</comment>
<feature type="chain" id="PRO_5017967362" evidence="2">
    <location>
        <begin position="18"/>
        <end position="946"/>
    </location>
</feature>
<feature type="signal peptide" evidence="2">
    <location>
        <begin position="1"/>
        <end position="17"/>
    </location>
</feature>
<evidence type="ECO:0000313" key="3">
    <source>
        <dbReference type="EMBL" id="RNF85487.1"/>
    </source>
</evidence>
<dbReference type="Proteomes" id="UP000267049">
    <property type="component" value="Unassembled WGS sequence"/>
</dbReference>
<name>A0A3M8SVX3_9GAMM</name>
<evidence type="ECO:0000256" key="1">
    <source>
        <dbReference type="SAM" id="MobiDB-lite"/>
    </source>
</evidence>